<evidence type="ECO:0008006" key="4">
    <source>
        <dbReference type="Google" id="ProtNLM"/>
    </source>
</evidence>
<dbReference type="Proteomes" id="UP000007801">
    <property type="component" value="Unassembled WGS sequence"/>
</dbReference>
<proteinExistence type="predicted"/>
<keyword evidence="3" id="KW-1185">Reference proteome</keyword>
<dbReference type="KEGG" id="dan:6495555"/>
<reference evidence="2 3" key="1">
    <citation type="journal article" date="2007" name="Nature">
        <title>Evolution of genes and genomes on the Drosophila phylogeny.</title>
        <authorList>
            <consortium name="Drosophila 12 Genomes Consortium"/>
            <person name="Clark A.G."/>
            <person name="Eisen M.B."/>
            <person name="Smith D.R."/>
            <person name="Bergman C.M."/>
            <person name="Oliver B."/>
            <person name="Markow T.A."/>
            <person name="Kaufman T.C."/>
            <person name="Kellis M."/>
            <person name="Gelbart W."/>
            <person name="Iyer V.N."/>
            <person name="Pollard D.A."/>
            <person name="Sackton T.B."/>
            <person name="Larracuente A.M."/>
            <person name="Singh N.D."/>
            <person name="Abad J.P."/>
            <person name="Abt D.N."/>
            <person name="Adryan B."/>
            <person name="Aguade M."/>
            <person name="Akashi H."/>
            <person name="Anderson W.W."/>
            <person name="Aquadro C.F."/>
            <person name="Ardell D.H."/>
            <person name="Arguello R."/>
            <person name="Artieri C.G."/>
            <person name="Barbash D.A."/>
            <person name="Barker D."/>
            <person name="Barsanti P."/>
            <person name="Batterham P."/>
            <person name="Batzoglou S."/>
            <person name="Begun D."/>
            <person name="Bhutkar A."/>
            <person name="Blanco E."/>
            <person name="Bosak S.A."/>
            <person name="Bradley R.K."/>
            <person name="Brand A.D."/>
            <person name="Brent M.R."/>
            <person name="Brooks A.N."/>
            <person name="Brown R.H."/>
            <person name="Butlin R.K."/>
            <person name="Caggese C."/>
            <person name="Calvi B.R."/>
            <person name="Bernardo de Carvalho A."/>
            <person name="Caspi A."/>
            <person name="Castrezana S."/>
            <person name="Celniker S.E."/>
            <person name="Chang J.L."/>
            <person name="Chapple C."/>
            <person name="Chatterji S."/>
            <person name="Chinwalla A."/>
            <person name="Civetta A."/>
            <person name="Clifton S.W."/>
            <person name="Comeron J.M."/>
            <person name="Costello J.C."/>
            <person name="Coyne J.A."/>
            <person name="Daub J."/>
            <person name="David R.G."/>
            <person name="Delcher A.L."/>
            <person name="Delehaunty K."/>
            <person name="Do C.B."/>
            <person name="Ebling H."/>
            <person name="Edwards K."/>
            <person name="Eickbush T."/>
            <person name="Evans J.D."/>
            <person name="Filipski A."/>
            <person name="Findeiss S."/>
            <person name="Freyhult E."/>
            <person name="Fulton L."/>
            <person name="Fulton R."/>
            <person name="Garcia A.C."/>
            <person name="Gardiner A."/>
            <person name="Garfield D.A."/>
            <person name="Garvin B.E."/>
            <person name="Gibson G."/>
            <person name="Gilbert D."/>
            <person name="Gnerre S."/>
            <person name="Godfrey J."/>
            <person name="Good R."/>
            <person name="Gotea V."/>
            <person name="Gravely B."/>
            <person name="Greenberg A.J."/>
            <person name="Griffiths-Jones S."/>
            <person name="Gross S."/>
            <person name="Guigo R."/>
            <person name="Gustafson E.A."/>
            <person name="Haerty W."/>
            <person name="Hahn M.W."/>
            <person name="Halligan D.L."/>
            <person name="Halpern A.L."/>
            <person name="Halter G.M."/>
            <person name="Han M.V."/>
            <person name="Heger A."/>
            <person name="Hillier L."/>
            <person name="Hinrichs A.S."/>
            <person name="Holmes I."/>
            <person name="Hoskins R.A."/>
            <person name="Hubisz M.J."/>
            <person name="Hultmark D."/>
            <person name="Huntley M.A."/>
            <person name="Jaffe D.B."/>
            <person name="Jagadeeshan S."/>
            <person name="Jeck W.R."/>
            <person name="Johnson J."/>
            <person name="Jones C.D."/>
            <person name="Jordan W.C."/>
            <person name="Karpen G.H."/>
            <person name="Kataoka E."/>
            <person name="Keightley P.D."/>
            <person name="Kheradpour P."/>
            <person name="Kirkness E.F."/>
            <person name="Koerich L.B."/>
            <person name="Kristiansen K."/>
            <person name="Kudrna D."/>
            <person name="Kulathinal R.J."/>
            <person name="Kumar S."/>
            <person name="Kwok R."/>
            <person name="Lander E."/>
            <person name="Langley C.H."/>
            <person name="Lapoint R."/>
            <person name="Lazzaro B.P."/>
            <person name="Lee S.J."/>
            <person name="Levesque L."/>
            <person name="Li R."/>
            <person name="Lin C.F."/>
            <person name="Lin M.F."/>
            <person name="Lindblad-Toh K."/>
            <person name="Llopart A."/>
            <person name="Long M."/>
            <person name="Low L."/>
            <person name="Lozovsky E."/>
            <person name="Lu J."/>
            <person name="Luo M."/>
            <person name="Machado C.A."/>
            <person name="Makalowski W."/>
            <person name="Marzo M."/>
            <person name="Matsuda M."/>
            <person name="Matzkin L."/>
            <person name="McAllister B."/>
            <person name="McBride C.S."/>
            <person name="McKernan B."/>
            <person name="McKernan K."/>
            <person name="Mendez-Lago M."/>
            <person name="Minx P."/>
            <person name="Mollenhauer M.U."/>
            <person name="Montooth K."/>
            <person name="Mount S.M."/>
            <person name="Mu X."/>
            <person name="Myers E."/>
            <person name="Negre B."/>
            <person name="Newfeld S."/>
            <person name="Nielsen R."/>
            <person name="Noor M.A."/>
            <person name="O'Grady P."/>
            <person name="Pachter L."/>
            <person name="Papaceit M."/>
            <person name="Parisi M.J."/>
            <person name="Parisi M."/>
            <person name="Parts L."/>
            <person name="Pedersen J.S."/>
            <person name="Pesole G."/>
            <person name="Phillippy A.M."/>
            <person name="Ponting C.P."/>
            <person name="Pop M."/>
            <person name="Porcelli D."/>
            <person name="Powell J.R."/>
            <person name="Prohaska S."/>
            <person name="Pruitt K."/>
            <person name="Puig M."/>
            <person name="Quesneville H."/>
            <person name="Ram K.R."/>
            <person name="Rand D."/>
            <person name="Rasmussen M.D."/>
            <person name="Reed L.K."/>
            <person name="Reenan R."/>
            <person name="Reily A."/>
            <person name="Remington K.A."/>
            <person name="Rieger T.T."/>
            <person name="Ritchie M.G."/>
            <person name="Robin C."/>
            <person name="Rogers Y.H."/>
            <person name="Rohde C."/>
            <person name="Rozas J."/>
            <person name="Rubenfield M.J."/>
            <person name="Ruiz A."/>
            <person name="Russo S."/>
            <person name="Salzberg S.L."/>
            <person name="Sanchez-Gracia A."/>
            <person name="Saranga D.J."/>
            <person name="Sato H."/>
            <person name="Schaeffer S.W."/>
            <person name="Schatz M.C."/>
            <person name="Schlenke T."/>
            <person name="Schwartz R."/>
            <person name="Segarra C."/>
            <person name="Singh R.S."/>
            <person name="Sirot L."/>
            <person name="Sirota M."/>
            <person name="Sisneros N.B."/>
            <person name="Smith C.D."/>
            <person name="Smith T.F."/>
            <person name="Spieth J."/>
            <person name="Stage D.E."/>
            <person name="Stark A."/>
            <person name="Stephan W."/>
            <person name="Strausberg R.L."/>
            <person name="Strempel S."/>
            <person name="Sturgill D."/>
            <person name="Sutton G."/>
            <person name="Sutton G.G."/>
            <person name="Tao W."/>
            <person name="Teichmann S."/>
            <person name="Tobari Y.N."/>
            <person name="Tomimura Y."/>
            <person name="Tsolas J.M."/>
            <person name="Valente V.L."/>
            <person name="Venter E."/>
            <person name="Venter J.C."/>
            <person name="Vicario S."/>
            <person name="Vieira F.G."/>
            <person name="Vilella A.J."/>
            <person name="Villasante A."/>
            <person name="Walenz B."/>
            <person name="Wang J."/>
            <person name="Wasserman M."/>
            <person name="Watts T."/>
            <person name="Wilson D."/>
            <person name="Wilson R.K."/>
            <person name="Wing R.A."/>
            <person name="Wolfner M.F."/>
            <person name="Wong A."/>
            <person name="Wong G.K."/>
            <person name="Wu C.I."/>
            <person name="Wu G."/>
            <person name="Yamamoto D."/>
            <person name="Yang H.P."/>
            <person name="Yang S.P."/>
            <person name="Yorke J.A."/>
            <person name="Yoshida K."/>
            <person name="Zdobnov E."/>
            <person name="Zhang P."/>
            <person name="Zhang Y."/>
            <person name="Zimin A.V."/>
            <person name="Baldwin J."/>
            <person name="Abdouelleil A."/>
            <person name="Abdulkadir J."/>
            <person name="Abebe A."/>
            <person name="Abera B."/>
            <person name="Abreu J."/>
            <person name="Acer S.C."/>
            <person name="Aftuck L."/>
            <person name="Alexander A."/>
            <person name="An P."/>
            <person name="Anderson E."/>
            <person name="Anderson S."/>
            <person name="Arachi H."/>
            <person name="Azer M."/>
            <person name="Bachantsang P."/>
            <person name="Barry A."/>
            <person name="Bayul T."/>
            <person name="Berlin A."/>
            <person name="Bessette D."/>
            <person name="Bloom T."/>
            <person name="Blye J."/>
            <person name="Boguslavskiy L."/>
            <person name="Bonnet C."/>
            <person name="Boukhgalter B."/>
            <person name="Bourzgui I."/>
            <person name="Brown A."/>
            <person name="Cahill P."/>
            <person name="Channer S."/>
            <person name="Cheshatsang Y."/>
            <person name="Chuda L."/>
            <person name="Citroen M."/>
            <person name="Collymore A."/>
            <person name="Cooke P."/>
            <person name="Costello M."/>
            <person name="D'Aco K."/>
            <person name="Daza R."/>
            <person name="De Haan G."/>
            <person name="DeGray S."/>
            <person name="DeMaso C."/>
            <person name="Dhargay N."/>
            <person name="Dooley K."/>
            <person name="Dooley E."/>
            <person name="Doricent M."/>
            <person name="Dorje P."/>
            <person name="Dorjee K."/>
            <person name="Dupes A."/>
            <person name="Elong R."/>
            <person name="Falk J."/>
            <person name="Farina A."/>
            <person name="Faro S."/>
            <person name="Ferguson D."/>
            <person name="Fisher S."/>
            <person name="Foley C.D."/>
            <person name="Franke A."/>
            <person name="Friedrich D."/>
            <person name="Gadbois L."/>
            <person name="Gearin G."/>
            <person name="Gearin C.R."/>
            <person name="Giannoukos G."/>
            <person name="Goode T."/>
            <person name="Graham J."/>
            <person name="Grandbois E."/>
            <person name="Grewal S."/>
            <person name="Gyaltsen K."/>
            <person name="Hafez N."/>
            <person name="Hagos B."/>
            <person name="Hall J."/>
            <person name="Henson C."/>
            <person name="Hollinger A."/>
            <person name="Honan T."/>
            <person name="Huard M.D."/>
            <person name="Hughes L."/>
            <person name="Hurhula B."/>
            <person name="Husby M.E."/>
            <person name="Kamat A."/>
            <person name="Kanga B."/>
            <person name="Kashin S."/>
            <person name="Khazanovich D."/>
            <person name="Kisner P."/>
            <person name="Lance K."/>
            <person name="Lara M."/>
            <person name="Lee W."/>
            <person name="Lennon N."/>
            <person name="Letendre F."/>
            <person name="LeVine R."/>
            <person name="Lipovsky A."/>
            <person name="Liu X."/>
            <person name="Liu J."/>
            <person name="Liu S."/>
            <person name="Lokyitsang T."/>
            <person name="Lokyitsang Y."/>
            <person name="Lubonja R."/>
            <person name="Lui A."/>
            <person name="MacDonald P."/>
            <person name="Magnisalis V."/>
            <person name="Maru K."/>
            <person name="Matthews C."/>
            <person name="McCusker W."/>
            <person name="McDonough S."/>
            <person name="Mehta T."/>
            <person name="Meldrim J."/>
            <person name="Meneus L."/>
            <person name="Mihai O."/>
            <person name="Mihalev A."/>
            <person name="Mihova T."/>
            <person name="Mittelman R."/>
            <person name="Mlenga V."/>
            <person name="Montmayeur A."/>
            <person name="Mulrain L."/>
            <person name="Navidi A."/>
            <person name="Naylor J."/>
            <person name="Negash T."/>
            <person name="Nguyen T."/>
            <person name="Nguyen N."/>
            <person name="Nicol R."/>
            <person name="Norbu C."/>
            <person name="Norbu N."/>
            <person name="Novod N."/>
            <person name="O'Neill B."/>
            <person name="Osman S."/>
            <person name="Markiewicz E."/>
            <person name="Oyono O.L."/>
            <person name="Patti C."/>
            <person name="Phunkhang P."/>
            <person name="Pierre F."/>
            <person name="Priest M."/>
            <person name="Raghuraman S."/>
            <person name="Rege F."/>
            <person name="Reyes R."/>
            <person name="Rise C."/>
            <person name="Rogov P."/>
            <person name="Ross K."/>
            <person name="Ryan E."/>
            <person name="Settipalli S."/>
            <person name="Shea T."/>
            <person name="Sherpa N."/>
            <person name="Shi L."/>
            <person name="Shih D."/>
            <person name="Sparrow T."/>
            <person name="Spaulding J."/>
            <person name="Stalker J."/>
            <person name="Stange-Thomann N."/>
            <person name="Stavropoulos S."/>
            <person name="Stone C."/>
            <person name="Strader C."/>
            <person name="Tesfaye S."/>
            <person name="Thomson T."/>
            <person name="Thoulutsang Y."/>
            <person name="Thoulutsang D."/>
            <person name="Topham K."/>
            <person name="Topping I."/>
            <person name="Tsamla T."/>
            <person name="Vassiliev H."/>
            <person name="Vo A."/>
            <person name="Wangchuk T."/>
            <person name="Wangdi T."/>
            <person name="Weiand M."/>
            <person name="Wilkinson J."/>
            <person name="Wilson A."/>
            <person name="Yadav S."/>
            <person name="Young G."/>
            <person name="Yu Q."/>
            <person name="Zembek L."/>
            <person name="Zhong D."/>
            <person name="Zimmer A."/>
            <person name="Zwirko Z."/>
            <person name="Jaffe D.B."/>
            <person name="Alvarez P."/>
            <person name="Brockman W."/>
            <person name="Butler J."/>
            <person name="Chin C."/>
            <person name="Gnerre S."/>
            <person name="Grabherr M."/>
            <person name="Kleber M."/>
            <person name="Mauceli E."/>
            <person name="MacCallum I."/>
        </authorList>
    </citation>
    <scope>NUCLEOTIDE SEQUENCE [LARGE SCALE GENOMIC DNA]</scope>
    <source>
        <strain evidence="3">Tucson 14024-0371.13</strain>
    </source>
</reference>
<name>B3MI73_DROAN</name>
<keyword evidence="1" id="KW-0732">Signal</keyword>
<dbReference type="OrthoDB" id="7869343at2759"/>
<sequence length="154" mass="17480">MAASKKCCVALVCGVLLPLAMAIIGIPAIRLKYRIQREAQVYVYNRNYSAAAQLEDANRLMVEVEESPVEYPLEDLQMELLKICDKFARDPCKFWQLETCPPRDPLCYIKPPENMCRPWLPGCNTPIPPENCWLTAASECPEVTPTKVALFLKF</sequence>
<feature type="signal peptide" evidence="1">
    <location>
        <begin position="1"/>
        <end position="22"/>
    </location>
</feature>
<dbReference type="InParanoid" id="B3MI73"/>
<evidence type="ECO:0000256" key="1">
    <source>
        <dbReference type="SAM" id="SignalP"/>
    </source>
</evidence>
<organism evidence="2 3">
    <name type="scientific">Drosophila ananassae</name>
    <name type="common">Fruit fly</name>
    <dbReference type="NCBI Taxonomy" id="7217"/>
    <lineage>
        <taxon>Eukaryota</taxon>
        <taxon>Metazoa</taxon>
        <taxon>Ecdysozoa</taxon>
        <taxon>Arthropoda</taxon>
        <taxon>Hexapoda</taxon>
        <taxon>Insecta</taxon>
        <taxon>Pterygota</taxon>
        <taxon>Neoptera</taxon>
        <taxon>Endopterygota</taxon>
        <taxon>Diptera</taxon>
        <taxon>Brachycera</taxon>
        <taxon>Muscomorpha</taxon>
        <taxon>Ephydroidea</taxon>
        <taxon>Drosophilidae</taxon>
        <taxon>Drosophila</taxon>
        <taxon>Sophophora</taxon>
    </lineage>
</organism>
<dbReference type="GeneID" id="6495555"/>
<protein>
    <recommendedName>
        <fullName evidence="4">Single domain-containing protein</fullName>
    </recommendedName>
</protein>
<dbReference type="STRING" id="7217.B3MI73"/>
<dbReference type="HOGENOM" id="CLU_1898376_0_0_1"/>
<dbReference type="AlphaFoldDB" id="B3MI73"/>
<accession>B3MI73</accession>
<evidence type="ECO:0000313" key="3">
    <source>
        <dbReference type="Proteomes" id="UP000007801"/>
    </source>
</evidence>
<gene>
    <name evidence="2" type="primary">Dana\GF12708</name>
    <name evidence="2" type="synonym">dana_GLEANR_12726</name>
    <name evidence="2" type="ORF">GF12708</name>
</gene>
<feature type="chain" id="PRO_5006454763" description="Single domain-containing protein" evidence="1">
    <location>
        <begin position="23"/>
        <end position="154"/>
    </location>
</feature>
<dbReference type="EMBL" id="CH902619">
    <property type="protein sequence ID" value="EDV35918.2"/>
    <property type="molecule type" value="Genomic_DNA"/>
</dbReference>
<evidence type="ECO:0000313" key="2">
    <source>
        <dbReference type="EMBL" id="EDV35918.2"/>
    </source>
</evidence>